<dbReference type="GO" id="GO:0006542">
    <property type="term" value="P:glutamine biosynthetic process"/>
    <property type="evidence" value="ECO:0007669"/>
    <property type="project" value="InterPro"/>
</dbReference>
<evidence type="ECO:0000259" key="8">
    <source>
        <dbReference type="PROSITE" id="PS51987"/>
    </source>
</evidence>
<dbReference type="GO" id="GO:0004356">
    <property type="term" value="F:glutamine synthetase activity"/>
    <property type="evidence" value="ECO:0007669"/>
    <property type="project" value="InterPro"/>
</dbReference>
<evidence type="ECO:0000256" key="5">
    <source>
        <dbReference type="ARBA" id="ARBA00022840"/>
    </source>
</evidence>
<dbReference type="InterPro" id="IPR008146">
    <property type="entry name" value="Gln_synth_cat_dom"/>
</dbReference>
<dbReference type="SUPFAM" id="SSF55931">
    <property type="entry name" value="Glutamine synthetase/guanido kinase"/>
    <property type="match status" value="1"/>
</dbReference>
<sequence length="479" mass="52930">MGDLVPDTPSTPSTYVDGLAALLRHDTRVKVAGIDTDGILRGKVMAKDKFLSSAVKGFGMSSAIFGWDMHDVLYTTHTEIMSAEGGSSADFIAIPDLKSFRRIPWEDGIPLFLLRYVSSNHQPVFADGRSMIRDICAQLESLGYTAKVGTELEFHNFQTPSEDGYSNREQTRDLAGFLAKNGRKNLRPLTGGMFGYSISRPAMNRQYFYDIFDQSLEFGCELEGWHTETGPGVFEAVTCLSDPHPSDLATNVRRYLTKSIAIPYHITPCFMAKPIFGLPGNSGHIHISLLSPSGNNLFARESPDASAPYPDIVHLSDLGRHFLAGLLEALPSIMPLLAPTINSYKRLVENHWAPIHVSWGLEDRMSSIRMIGPPVSSASATRFEVRIPGADLHPHYAMAAVLGAGLRGIRKKLAVPVPPTNLRNVTELELLPNTLEEAVKRFKASSSVARDILGDEFVDFYAATREHELRSWREAVTDW</sequence>
<evidence type="ECO:0000313" key="9">
    <source>
        <dbReference type="EMBL" id="ETN45931.1"/>
    </source>
</evidence>
<dbReference type="PANTHER" id="PTHR43785">
    <property type="entry name" value="GAMMA-GLUTAMYLPUTRESCINE SYNTHETASE"/>
    <property type="match status" value="1"/>
</dbReference>
<dbReference type="AlphaFoldDB" id="W2SB37"/>
<keyword evidence="10" id="KW-1185">Reference proteome</keyword>
<comment type="similarity">
    <text evidence="1 6 7">Belongs to the glutamine synthetase family.</text>
</comment>
<evidence type="ECO:0000256" key="4">
    <source>
        <dbReference type="ARBA" id="ARBA00022741"/>
    </source>
</evidence>
<dbReference type="OrthoDB" id="77835at2759"/>
<evidence type="ECO:0000256" key="2">
    <source>
        <dbReference type="ARBA" id="ARBA00021364"/>
    </source>
</evidence>
<feature type="domain" description="GS catalytic" evidence="8">
    <location>
        <begin position="128"/>
        <end position="479"/>
    </location>
</feature>
<dbReference type="EMBL" id="KB822711">
    <property type="protein sequence ID" value="ETN45931.1"/>
    <property type="molecule type" value="Genomic_DNA"/>
</dbReference>
<dbReference type="eggNOG" id="KOG0683">
    <property type="taxonomic scope" value="Eukaryota"/>
</dbReference>
<name>W2SB37_CYPE1</name>
<organism evidence="9 10">
    <name type="scientific">Cyphellophora europaea (strain CBS 101466)</name>
    <name type="common">Phialophora europaea</name>
    <dbReference type="NCBI Taxonomy" id="1220924"/>
    <lineage>
        <taxon>Eukaryota</taxon>
        <taxon>Fungi</taxon>
        <taxon>Dikarya</taxon>
        <taxon>Ascomycota</taxon>
        <taxon>Pezizomycotina</taxon>
        <taxon>Eurotiomycetes</taxon>
        <taxon>Chaetothyriomycetidae</taxon>
        <taxon>Chaetothyriales</taxon>
        <taxon>Cyphellophoraceae</taxon>
        <taxon>Cyphellophora</taxon>
    </lineage>
</organism>
<dbReference type="InterPro" id="IPR014746">
    <property type="entry name" value="Gln_synth/guanido_kin_cat_dom"/>
</dbReference>
<dbReference type="PROSITE" id="PS51987">
    <property type="entry name" value="GS_CATALYTIC"/>
    <property type="match status" value="1"/>
</dbReference>
<gene>
    <name evidence="9" type="ORF">HMPREF1541_00113</name>
</gene>
<dbReference type="GO" id="GO:0005524">
    <property type="term" value="F:ATP binding"/>
    <property type="evidence" value="ECO:0007669"/>
    <property type="project" value="UniProtKB-KW"/>
</dbReference>
<dbReference type="PANTHER" id="PTHR43785:SF12">
    <property type="entry name" value="TYPE-1 GLUTAMINE SYNTHETASE 2"/>
    <property type="match status" value="1"/>
</dbReference>
<dbReference type="STRING" id="1220924.W2SB37"/>
<proteinExistence type="inferred from homology"/>
<accession>W2SB37</accession>
<protein>
    <recommendedName>
        <fullName evidence="2">Glutamine synthetase</fullName>
    </recommendedName>
</protein>
<dbReference type="VEuPathDB" id="FungiDB:HMPREF1541_00113"/>
<dbReference type="InterPro" id="IPR036651">
    <property type="entry name" value="Gln_synt_N_sf"/>
</dbReference>
<reference evidence="9 10" key="1">
    <citation type="submission" date="2013-03" db="EMBL/GenBank/DDBJ databases">
        <title>The Genome Sequence of Phialophora europaea CBS 101466.</title>
        <authorList>
            <consortium name="The Broad Institute Genomics Platform"/>
            <person name="Cuomo C."/>
            <person name="de Hoog S."/>
            <person name="Gorbushina A."/>
            <person name="Walker B."/>
            <person name="Young S.K."/>
            <person name="Zeng Q."/>
            <person name="Gargeya S."/>
            <person name="Fitzgerald M."/>
            <person name="Haas B."/>
            <person name="Abouelleil A."/>
            <person name="Allen A.W."/>
            <person name="Alvarado L."/>
            <person name="Arachchi H.M."/>
            <person name="Berlin A.M."/>
            <person name="Chapman S.B."/>
            <person name="Gainer-Dewar J."/>
            <person name="Goldberg J."/>
            <person name="Griggs A."/>
            <person name="Gujja S."/>
            <person name="Hansen M."/>
            <person name="Howarth C."/>
            <person name="Imamovic A."/>
            <person name="Ireland A."/>
            <person name="Larimer J."/>
            <person name="McCowan C."/>
            <person name="Murphy C."/>
            <person name="Pearson M."/>
            <person name="Poon T.W."/>
            <person name="Priest M."/>
            <person name="Roberts A."/>
            <person name="Saif S."/>
            <person name="Shea T."/>
            <person name="Sisk P."/>
            <person name="Sykes S."/>
            <person name="Wortman J."/>
            <person name="Nusbaum C."/>
            <person name="Birren B."/>
        </authorList>
    </citation>
    <scope>NUCLEOTIDE SEQUENCE [LARGE SCALE GENOMIC DNA]</scope>
    <source>
        <strain evidence="9 10">CBS 101466</strain>
    </source>
</reference>
<keyword evidence="3" id="KW-0436">Ligase</keyword>
<dbReference type="HOGENOM" id="CLU_017290_0_1_1"/>
<dbReference type="Gene3D" id="3.30.590.10">
    <property type="entry name" value="Glutamine synthetase/guanido kinase, catalytic domain"/>
    <property type="match status" value="1"/>
</dbReference>
<dbReference type="GO" id="GO:0006576">
    <property type="term" value="P:biogenic amine metabolic process"/>
    <property type="evidence" value="ECO:0007669"/>
    <property type="project" value="UniProtKB-ARBA"/>
</dbReference>
<dbReference type="SMART" id="SM01230">
    <property type="entry name" value="Gln-synt_C"/>
    <property type="match status" value="1"/>
</dbReference>
<evidence type="ECO:0000313" key="10">
    <source>
        <dbReference type="Proteomes" id="UP000030752"/>
    </source>
</evidence>
<dbReference type="Gene3D" id="3.10.20.70">
    <property type="entry name" value="Glutamine synthetase, N-terminal domain"/>
    <property type="match status" value="1"/>
</dbReference>
<dbReference type="FunFam" id="3.30.590.10:FF:000005">
    <property type="entry name" value="Probable glutamine synthetase"/>
    <property type="match status" value="1"/>
</dbReference>
<keyword evidence="4" id="KW-0547">Nucleotide-binding</keyword>
<keyword evidence="5" id="KW-0067">ATP-binding</keyword>
<evidence type="ECO:0000256" key="7">
    <source>
        <dbReference type="RuleBase" id="RU000384"/>
    </source>
</evidence>
<dbReference type="GeneID" id="19967452"/>
<dbReference type="RefSeq" id="XP_008710643.1">
    <property type="nucleotide sequence ID" value="XM_008712421.1"/>
</dbReference>
<evidence type="ECO:0000256" key="1">
    <source>
        <dbReference type="ARBA" id="ARBA00009897"/>
    </source>
</evidence>
<dbReference type="SUPFAM" id="SSF54368">
    <property type="entry name" value="Glutamine synthetase, N-terminal domain"/>
    <property type="match status" value="1"/>
</dbReference>
<dbReference type="Pfam" id="PF00120">
    <property type="entry name" value="Gln-synt_C"/>
    <property type="match status" value="1"/>
</dbReference>
<dbReference type="InParanoid" id="W2SB37"/>
<evidence type="ECO:0000256" key="3">
    <source>
        <dbReference type="ARBA" id="ARBA00022598"/>
    </source>
</evidence>
<evidence type="ECO:0000256" key="6">
    <source>
        <dbReference type="PROSITE-ProRule" id="PRU01331"/>
    </source>
</evidence>
<dbReference type="Proteomes" id="UP000030752">
    <property type="component" value="Unassembled WGS sequence"/>
</dbReference>